<accession>A0ABN9ST01</accession>
<dbReference type="Proteomes" id="UP001189429">
    <property type="component" value="Unassembled WGS sequence"/>
</dbReference>
<feature type="region of interest" description="Disordered" evidence="1">
    <location>
        <begin position="44"/>
        <end position="64"/>
    </location>
</feature>
<proteinExistence type="predicted"/>
<feature type="compositionally biased region" description="Low complexity" evidence="1">
    <location>
        <begin position="379"/>
        <end position="414"/>
    </location>
</feature>
<keyword evidence="3" id="KW-1185">Reference proteome</keyword>
<feature type="region of interest" description="Disordered" evidence="1">
    <location>
        <begin position="470"/>
        <end position="501"/>
    </location>
</feature>
<feature type="compositionally biased region" description="Low complexity" evidence="1">
    <location>
        <begin position="252"/>
        <end position="262"/>
    </location>
</feature>
<feature type="region of interest" description="Disordered" evidence="1">
    <location>
        <begin position="361"/>
        <end position="414"/>
    </location>
</feature>
<feature type="compositionally biased region" description="Low complexity" evidence="1">
    <location>
        <begin position="49"/>
        <end position="64"/>
    </location>
</feature>
<evidence type="ECO:0000313" key="3">
    <source>
        <dbReference type="Proteomes" id="UP001189429"/>
    </source>
</evidence>
<protein>
    <submittedName>
        <fullName evidence="2">Uncharacterized protein</fullName>
    </submittedName>
</protein>
<evidence type="ECO:0000313" key="2">
    <source>
        <dbReference type="EMBL" id="CAK0835392.1"/>
    </source>
</evidence>
<gene>
    <name evidence="2" type="ORF">PCOR1329_LOCUS32340</name>
</gene>
<dbReference type="EMBL" id="CAUYUJ010013069">
    <property type="protein sequence ID" value="CAK0835392.1"/>
    <property type="molecule type" value="Genomic_DNA"/>
</dbReference>
<organism evidence="2 3">
    <name type="scientific">Prorocentrum cordatum</name>
    <dbReference type="NCBI Taxonomy" id="2364126"/>
    <lineage>
        <taxon>Eukaryota</taxon>
        <taxon>Sar</taxon>
        <taxon>Alveolata</taxon>
        <taxon>Dinophyceae</taxon>
        <taxon>Prorocentrales</taxon>
        <taxon>Prorocentraceae</taxon>
        <taxon>Prorocentrum</taxon>
    </lineage>
</organism>
<feature type="region of interest" description="Disordered" evidence="1">
    <location>
        <begin position="242"/>
        <end position="318"/>
    </location>
</feature>
<feature type="region of interest" description="Disordered" evidence="1">
    <location>
        <begin position="1"/>
        <end position="32"/>
    </location>
</feature>
<sequence>MMLPQVARTTLAAGADSKTRTESKQKLTGSKGKLWQRTVTCSSKASCVSGGPQQEASASSAGAAPARLMTPVASCVGVAGMPMSPPLRASVWWTDDPDARQDKQSCLSLWQAEQEEADVQDMPSLPLISPAASARPQEAEQAVDGEGQQGEEQELLAAAAGKYRLVGDATVAELQVLLEWPGRGMYGGSLPKVLQAVRVAPEDKEQVKLPPGLRGARQSIARQSIARPSMALDRAAVGRMVPGLRRLPSPPEEAAATSSSGPRWHEGAGMSSSGTRWHEGTGMSSSGTRWHVGRKPTLDARGGLSPKGRRKRRDDCTGDRAIAISRRESDLRRQWMLEDPDYMSWRISELKDANVRARVASSSPGEDAAPGALDRSAWAPPQLLPGGAAAPGPARRRAQGSAPPSTPATAPGRPALAALQAQKKGGDHVAEARQLAQSMEISSKKLRAAQRGEEERRNSFSATVASAFHFHTSKAGFGKPAERTSDASAGSAARLPGRREA</sequence>
<name>A0ABN9ST01_9DINO</name>
<evidence type="ECO:0000256" key="1">
    <source>
        <dbReference type="SAM" id="MobiDB-lite"/>
    </source>
</evidence>
<reference evidence="2" key="1">
    <citation type="submission" date="2023-10" db="EMBL/GenBank/DDBJ databases">
        <authorList>
            <person name="Chen Y."/>
            <person name="Shah S."/>
            <person name="Dougan E. K."/>
            <person name="Thang M."/>
            <person name="Chan C."/>
        </authorList>
    </citation>
    <scope>NUCLEOTIDE SEQUENCE [LARGE SCALE GENOMIC DNA]</scope>
</reference>
<feature type="region of interest" description="Disordered" evidence="1">
    <location>
        <begin position="441"/>
        <end position="460"/>
    </location>
</feature>
<comment type="caution">
    <text evidence="2">The sequence shown here is derived from an EMBL/GenBank/DDBJ whole genome shotgun (WGS) entry which is preliminary data.</text>
</comment>